<name>A0A5R9F1V6_9BACL</name>
<gene>
    <name evidence="2" type="ORF">FCL54_20290</name>
</gene>
<dbReference type="OrthoDB" id="1708042at2"/>
<dbReference type="Proteomes" id="UP000308230">
    <property type="component" value="Unassembled WGS sequence"/>
</dbReference>
<dbReference type="Pfam" id="PF03698">
    <property type="entry name" value="UPF0180"/>
    <property type="match status" value="1"/>
</dbReference>
<evidence type="ECO:0000313" key="3">
    <source>
        <dbReference type="Proteomes" id="UP000308230"/>
    </source>
</evidence>
<comment type="caution">
    <text evidence="2">The sequence shown here is derived from an EMBL/GenBank/DDBJ whole genome shotgun (WGS) entry which is preliminary data.</text>
</comment>
<accession>A0A5R9F1V6</accession>
<sequence length="213" mass="23288">MAKVAVEQPLTDVKQGLEENGFKVMLFQDEEKVQGYDCCVVRDSEDITAQGLDMPIVDARGRSVNEIVSEVEERLQRRQGNDVKINNHSTMKQVTTGILAGSIVGATAALLYAPKTGKGLRSDIAEKTQSAREKTMQLTNSVKEKSSTIKDSFSNKTKQAKNKVSEMKGSKNHSSSSSDDEYVVSEAIVANNGDETVIAIEETEIDLDNNSKK</sequence>
<dbReference type="EMBL" id="SWLG01000021">
    <property type="protein sequence ID" value="TLS35438.1"/>
    <property type="molecule type" value="Genomic_DNA"/>
</dbReference>
<protein>
    <recommendedName>
        <fullName evidence="4">Gas vesicle protein</fullName>
    </recommendedName>
</protein>
<dbReference type="InterPro" id="IPR024623">
    <property type="entry name" value="YtxH"/>
</dbReference>
<dbReference type="Pfam" id="PF12732">
    <property type="entry name" value="YtxH"/>
    <property type="match status" value="1"/>
</dbReference>
<dbReference type="AlphaFoldDB" id="A0A5R9F1V6"/>
<evidence type="ECO:0000313" key="2">
    <source>
        <dbReference type="EMBL" id="TLS35438.1"/>
    </source>
</evidence>
<proteinExistence type="predicted"/>
<reference evidence="2 3" key="1">
    <citation type="submission" date="2019-04" db="EMBL/GenBank/DDBJ databases">
        <title>Bacillus caeni sp. nov., a bacterium isolated from mangrove sediment.</title>
        <authorList>
            <person name="Huang H."/>
            <person name="Mo K."/>
            <person name="Hu Y."/>
        </authorList>
    </citation>
    <scope>NUCLEOTIDE SEQUENCE [LARGE SCALE GENOMIC DNA]</scope>
    <source>
        <strain evidence="2 3">HB172195</strain>
    </source>
</reference>
<keyword evidence="3" id="KW-1185">Reference proteome</keyword>
<feature type="region of interest" description="Disordered" evidence="1">
    <location>
        <begin position="130"/>
        <end position="182"/>
    </location>
</feature>
<evidence type="ECO:0008006" key="4">
    <source>
        <dbReference type="Google" id="ProtNLM"/>
    </source>
</evidence>
<dbReference type="PANTHER" id="PTHR35792:SF2">
    <property type="entry name" value="GENERAL STRESS PROTEIN"/>
    <property type="match status" value="1"/>
</dbReference>
<dbReference type="RefSeq" id="WP_138128895.1">
    <property type="nucleotide sequence ID" value="NZ_SWLG01000021.1"/>
</dbReference>
<organism evidence="2 3">
    <name type="scientific">Exobacillus caeni</name>
    <dbReference type="NCBI Taxonomy" id="2574798"/>
    <lineage>
        <taxon>Bacteria</taxon>
        <taxon>Bacillati</taxon>
        <taxon>Bacillota</taxon>
        <taxon>Bacilli</taxon>
        <taxon>Bacillales</taxon>
        <taxon>Guptibacillaceae</taxon>
        <taxon>Exobacillus</taxon>
    </lineage>
</organism>
<dbReference type="PANTHER" id="PTHR35792">
    <property type="entry name" value="GENERAL STRESS PROTEIN"/>
    <property type="match status" value="1"/>
</dbReference>
<dbReference type="InterPro" id="IPR052928">
    <property type="entry name" value="Desiccation-related_membrane"/>
</dbReference>
<evidence type="ECO:0000256" key="1">
    <source>
        <dbReference type="SAM" id="MobiDB-lite"/>
    </source>
</evidence>
<dbReference type="InterPro" id="IPR005370">
    <property type="entry name" value="UPF0180"/>
</dbReference>